<dbReference type="Pfam" id="PF00069">
    <property type="entry name" value="Pkinase"/>
    <property type="match status" value="1"/>
</dbReference>
<dbReference type="SUPFAM" id="SSF56112">
    <property type="entry name" value="Protein kinase-like (PK-like)"/>
    <property type="match status" value="1"/>
</dbReference>
<dbReference type="GO" id="GO:0035556">
    <property type="term" value="P:intracellular signal transduction"/>
    <property type="evidence" value="ECO:0007669"/>
    <property type="project" value="TreeGrafter"/>
</dbReference>
<accession>A0AAY4E1M7</accession>
<evidence type="ECO:0000313" key="3">
    <source>
        <dbReference type="Proteomes" id="UP000694580"/>
    </source>
</evidence>
<protein>
    <recommendedName>
        <fullName evidence="1">Protein kinase domain-containing protein</fullName>
    </recommendedName>
</protein>
<dbReference type="Proteomes" id="UP000694580">
    <property type="component" value="Unplaced"/>
</dbReference>
<sequence length="209" mass="23681">MDFVTGLPEADSLTLPVHLVARNLKTGQLVAIKIQDCALDTSMDIEEKIEVLKTLVHENIPKTLLYLHQKGFVHGDISPSNIFLNGAGEVRIFDHSSMENEIDTFIDGTPTYVAPEIVLGDLIYGPPDLRKRAKWSPAFRSFLEDLLNIDSTTRPSVEVLLQHEFLKNVGHEPSPLKSLLCRNTFLGKIRKFLYETKLKMRSIRYNAHK</sequence>
<feature type="domain" description="Protein kinase" evidence="1">
    <location>
        <begin position="1"/>
        <end position="209"/>
    </location>
</feature>
<dbReference type="InterPro" id="IPR011009">
    <property type="entry name" value="Kinase-like_dom_sf"/>
</dbReference>
<dbReference type="GO" id="GO:0004672">
    <property type="term" value="F:protein kinase activity"/>
    <property type="evidence" value="ECO:0007669"/>
    <property type="project" value="InterPro"/>
</dbReference>
<dbReference type="InterPro" id="IPR050285">
    <property type="entry name" value="STE20_Ser/Thr_kinase"/>
</dbReference>
<keyword evidence="3" id="KW-1185">Reference proteome</keyword>
<dbReference type="InterPro" id="IPR008266">
    <property type="entry name" value="Tyr_kinase_AS"/>
</dbReference>
<dbReference type="GO" id="GO:0005524">
    <property type="term" value="F:ATP binding"/>
    <property type="evidence" value="ECO:0007669"/>
    <property type="project" value="InterPro"/>
</dbReference>
<proteinExistence type="predicted"/>
<reference evidence="2" key="2">
    <citation type="submission" date="2025-09" db="UniProtKB">
        <authorList>
            <consortium name="Ensembl"/>
        </authorList>
    </citation>
    <scope>IDENTIFICATION</scope>
</reference>
<dbReference type="InterPro" id="IPR000719">
    <property type="entry name" value="Prot_kinase_dom"/>
</dbReference>
<dbReference type="AlphaFoldDB" id="A0AAY4E1M7"/>
<organism evidence="2 3">
    <name type="scientific">Denticeps clupeoides</name>
    <name type="common">denticle herring</name>
    <dbReference type="NCBI Taxonomy" id="299321"/>
    <lineage>
        <taxon>Eukaryota</taxon>
        <taxon>Metazoa</taxon>
        <taxon>Chordata</taxon>
        <taxon>Craniata</taxon>
        <taxon>Vertebrata</taxon>
        <taxon>Euteleostomi</taxon>
        <taxon>Actinopterygii</taxon>
        <taxon>Neopterygii</taxon>
        <taxon>Teleostei</taxon>
        <taxon>Clupei</taxon>
        <taxon>Clupeiformes</taxon>
        <taxon>Denticipitoidei</taxon>
        <taxon>Denticipitidae</taxon>
        <taxon>Denticeps</taxon>
    </lineage>
</organism>
<reference evidence="2" key="1">
    <citation type="submission" date="2025-08" db="UniProtKB">
        <authorList>
            <consortium name="Ensembl"/>
        </authorList>
    </citation>
    <scope>IDENTIFICATION</scope>
</reference>
<name>A0AAY4E1M7_9TELE</name>
<evidence type="ECO:0000259" key="1">
    <source>
        <dbReference type="PROSITE" id="PS50011"/>
    </source>
</evidence>
<dbReference type="PANTHER" id="PTHR48015">
    <property type="entry name" value="SERINE/THREONINE-PROTEIN KINASE TAO"/>
    <property type="match status" value="1"/>
</dbReference>
<dbReference type="SMART" id="SM00220">
    <property type="entry name" value="S_TKc"/>
    <property type="match status" value="1"/>
</dbReference>
<dbReference type="PROSITE" id="PS00109">
    <property type="entry name" value="PROTEIN_KINASE_TYR"/>
    <property type="match status" value="1"/>
</dbReference>
<dbReference type="PROSITE" id="PS50011">
    <property type="entry name" value="PROTEIN_KINASE_DOM"/>
    <property type="match status" value="1"/>
</dbReference>
<evidence type="ECO:0000313" key="2">
    <source>
        <dbReference type="Ensembl" id="ENSDCDP00010050746.1"/>
    </source>
</evidence>
<dbReference type="Gene3D" id="1.10.510.10">
    <property type="entry name" value="Transferase(Phosphotransferase) domain 1"/>
    <property type="match status" value="2"/>
</dbReference>
<dbReference type="GO" id="GO:0043408">
    <property type="term" value="P:regulation of MAPK cascade"/>
    <property type="evidence" value="ECO:0007669"/>
    <property type="project" value="TreeGrafter"/>
</dbReference>
<dbReference type="PANTHER" id="PTHR48015:SF16">
    <property type="entry name" value="SERINE_THREONINE-PROTEIN KINASE SULU"/>
    <property type="match status" value="1"/>
</dbReference>
<dbReference type="Ensembl" id="ENSDCDT00010061172.1">
    <property type="protein sequence ID" value="ENSDCDP00010050746.1"/>
    <property type="gene ID" value="ENSDCDG00010030025.1"/>
</dbReference>